<feature type="compositionally biased region" description="Polar residues" evidence="1">
    <location>
        <begin position="1"/>
        <end position="12"/>
    </location>
</feature>
<dbReference type="EMBL" id="CP021323">
    <property type="protein sequence ID" value="ARS53090.1"/>
    <property type="molecule type" value="Genomic_DNA"/>
</dbReference>
<organism evidence="2 3">
    <name type="scientific">Kushneria konosiri</name>
    <dbReference type="NCBI Taxonomy" id="698828"/>
    <lineage>
        <taxon>Bacteria</taxon>
        <taxon>Pseudomonadati</taxon>
        <taxon>Pseudomonadota</taxon>
        <taxon>Gammaproteobacteria</taxon>
        <taxon>Oceanospirillales</taxon>
        <taxon>Halomonadaceae</taxon>
        <taxon>Kushneria</taxon>
    </lineage>
</organism>
<evidence type="ECO:0000313" key="3">
    <source>
        <dbReference type="Proteomes" id="UP000250025"/>
    </source>
</evidence>
<feature type="region of interest" description="Disordered" evidence="1">
    <location>
        <begin position="50"/>
        <end position="71"/>
    </location>
</feature>
<feature type="region of interest" description="Disordered" evidence="1">
    <location>
        <begin position="1"/>
        <end position="22"/>
    </location>
</feature>
<dbReference type="AlphaFoldDB" id="A0A2Z2HC80"/>
<name>A0A2Z2HC80_9GAMM</name>
<evidence type="ECO:0000256" key="1">
    <source>
        <dbReference type="SAM" id="MobiDB-lite"/>
    </source>
</evidence>
<proteinExistence type="predicted"/>
<gene>
    <name evidence="2" type="ORF">B9G99_09505</name>
</gene>
<accession>A0A2Z2HC80</accession>
<dbReference type="Proteomes" id="UP000250025">
    <property type="component" value="Chromosome"/>
</dbReference>
<protein>
    <submittedName>
        <fullName evidence="2">Uncharacterized protein</fullName>
    </submittedName>
</protein>
<evidence type="ECO:0000313" key="2">
    <source>
        <dbReference type="EMBL" id="ARS53090.1"/>
    </source>
</evidence>
<reference evidence="2 3" key="1">
    <citation type="journal article" date="2017" name="Int. J. Syst. Evol. Microbiol.">
        <title>Kushneria konosiri sp. nov., isolated from the Korean salt-fermented seafood Daemi-jeot.</title>
        <authorList>
            <person name="Yun J.H."/>
            <person name="Park S.K."/>
            <person name="Lee J.Y."/>
            <person name="Jung M.J."/>
            <person name="Bae J.W."/>
        </authorList>
    </citation>
    <scope>NUCLEOTIDE SEQUENCE [LARGE SCALE GENOMIC DNA]</scope>
    <source>
        <strain evidence="2 3">X49</strain>
    </source>
</reference>
<keyword evidence="3" id="KW-1185">Reference proteome</keyword>
<sequence length="71" mass="7567">MQFSRQSPSQGADQGDVMRPNGRRRAFYACPFPVAPPATTMSEIITARADPFPDAQRPGGTDMIGAAGRGK</sequence>
<dbReference type="KEGG" id="kus:B9G99_09505"/>